<sequence length="460" mass="50886">MSLSATDRMPQTPAVGRDSRIDPFETALVVIGLVVISSMLRSLILANTGDADREAGGMVQQLVLFAIYGGAMGFLIVGGITRRLGEVLKESWPLLLLVLLPLASVLWSDSPATSLRRAVAFMLTVSFAYYVVARFTLSEIVRILFWVLVAYMAVGLLAAVALPRIGLSSAGDWRGLTGHKNEFGRVLSLIIAIAVVFRSVGTRMWRTWWLPMVVVAFGLLVLSNSKTSLVAAVAGIGGSIFLTFLFTGRFSRFRFAPEVRTVVGVLAFLTVLFLVFIAAPIILEALGRDLTLSGRTRLWQWAIGLGSQHPWLGSGYRAFWIDENTKYFFEFFYWGADADGNQNDHYAGPGNGHNGYLDVWLELGYLGLAVLFIMIGWAVRQIKACLQSGRELEGKFLALILSYLLVYSITERVILQHTELVWFLFMLVLIYSCRACAQDPVVEPVSAPRRPVLRYPGRST</sequence>
<dbReference type="PANTHER" id="PTHR37422:SF13">
    <property type="entry name" value="LIPOPOLYSACCHARIDE BIOSYNTHESIS PROTEIN PA4999-RELATED"/>
    <property type="match status" value="1"/>
</dbReference>
<feature type="transmembrane region" description="Helical" evidence="5">
    <location>
        <begin position="420"/>
        <end position="437"/>
    </location>
</feature>
<evidence type="ECO:0000256" key="1">
    <source>
        <dbReference type="ARBA" id="ARBA00004141"/>
    </source>
</evidence>
<evidence type="ECO:0000256" key="3">
    <source>
        <dbReference type="ARBA" id="ARBA00022989"/>
    </source>
</evidence>
<evidence type="ECO:0000256" key="5">
    <source>
        <dbReference type="SAM" id="Phobius"/>
    </source>
</evidence>
<feature type="domain" description="O-antigen ligase-related" evidence="6">
    <location>
        <begin position="212"/>
        <end position="372"/>
    </location>
</feature>
<feature type="transmembrane region" description="Helical" evidence="5">
    <location>
        <begin position="183"/>
        <end position="200"/>
    </location>
</feature>
<feature type="transmembrane region" description="Helical" evidence="5">
    <location>
        <begin position="229"/>
        <end position="250"/>
    </location>
</feature>
<feature type="transmembrane region" description="Helical" evidence="5">
    <location>
        <begin position="92"/>
        <end position="108"/>
    </location>
</feature>
<dbReference type="Proteomes" id="UP000602745">
    <property type="component" value="Unassembled WGS sequence"/>
</dbReference>
<feature type="transmembrane region" description="Helical" evidence="5">
    <location>
        <begin position="58"/>
        <end position="80"/>
    </location>
</feature>
<comment type="subcellular location">
    <subcellularLocation>
        <location evidence="1">Membrane</location>
        <topology evidence="1">Multi-pass membrane protein</topology>
    </subcellularLocation>
</comment>
<evidence type="ECO:0000313" key="8">
    <source>
        <dbReference type="Proteomes" id="UP000602745"/>
    </source>
</evidence>
<reference evidence="7" key="2">
    <citation type="submission" date="2020-09" db="EMBL/GenBank/DDBJ databases">
        <authorList>
            <person name="Sun Q."/>
            <person name="Sedlacek I."/>
        </authorList>
    </citation>
    <scope>NUCLEOTIDE SEQUENCE</scope>
    <source>
        <strain evidence="7">CCM 7684</strain>
    </source>
</reference>
<feature type="transmembrane region" description="Helical" evidence="5">
    <location>
        <begin position="144"/>
        <end position="163"/>
    </location>
</feature>
<feature type="transmembrane region" description="Helical" evidence="5">
    <location>
        <begin position="27"/>
        <end position="46"/>
    </location>
</feature>
<gene>
    <name evidence="7" type="ORF">GCM10007276_27550</name>
</gene>
<organism evidence="7 8">
    <name type="scientific">Agaricicola taiwanensis</name>
    <dbReference type="NCBI Taxonomy" id="591372"/>
    <lineage>
        <taxon>Bacteria</taxon>
        <taxon>Pseudomonadati</taxon>
        <taxon>Pseudomonadota</taxon>
        <taxon>Alphaproteobacteria</taxon>
        <taxon>Rhodobacterales</taxon>
        <taxon>Paracoccaceae</taxon>
        <taxon>Agaricicola</taxon>
    </lineage>
</organism>
<dbReference type="PANTHER" id="PTHR37422">
    <property type="entry name" value="TEICHURONIC ACID BIOSYNTHESIS PROTEIN TUAE"/>
    <property type="match status" value="1"/>
</dbReference>
<feature type="transmembrane region" description="Helical" evidence="5">
    <location>
        <begin position="207"/>
        <end position="223"/>
    </location>
</feature>
<accession>A0A8J2YKN3</accession>
<dbReference type="GO" id="GO:0016020">
    <property type="term" value="C:membrane"/>
    <property type="evidence" value="ECO:0007669"/>
    <property type="project" value="UniProtKB-SubCell"/>
</dbReference>
<dbReference type="InterPro" id="IPR051533">
    <property type="entry name" value="WaaL-like"/>
</dbReference>
<feature type="transmembrane region" description="Helical" evidence="5">
    <location>
        <begin position="394"/>
        <end position="414"/>
    </location>
</feature>
<comment type="caution">
    <text evidence="7">The sequence shown here is derived from an EMBL/GenBank/DDBJ whole genome shotgun (WGS) entry which is preliminary data.</text>
</comment>
<evidence type="ECO:0000256" key="2">
    <source>
        <dbReference type="ARBA" id="ARBA00022692"/>
    </source>
</evidence>
<dbReference type="EMBL" id="BMCP01000003">
    <property type="protein sequence ID" value="GGE48873.1"/>
    <property type="molecule type" value="Genomic_DNA"/>
</dbReference>
<name>A0A8J2YKN3_9RHOB</name>
<protein>
    <submittedName>
        <fullName evidence="7">O-antigen polymerase</fullName>
    </submittedName>
</protein>
<keyword evidence="4 5" id="KW-0472">Membrane</keyword>
<dbReference type="InterPro" id="IPR007016">
    <property type="entry name" value="O-antigen_ligase-rel_domated"/>
</dbReference>
<dbReference type="AlphaFoldDB" id="A0A8J2YKN3"/>
<keyword evidence="2 5" id="KW-0812">Transmembrane</keyword>
<feature type="transmembrane region" description="Helical" evidence="5">
    <location>
        <begin position="363"/>
        <end position="382"/>
    </location>
</feature>
<feature type="transmembrane region" description="Helical" evidence="5">
    <location>
        <begin position="262"/>
        <end position="283"/>
    </location>
</feature>
<evidence type="ECO:0000259" key="6">
    <source>
        <dbReference type="Pfam" id="PF04932"/>
    </source>
</evidence>
<keyword evidence="8" id="KW-1185">Reference proteome</keyword>
<evidence type="ECO:0000256" key="4">
    <source>
        <dbReference type="ARBA" id="ARBA00023136"/>
    </source>
</evidence>
<feature type="transmembrane region" description="Helical" evidence="5">
    <location>
        <begin position="114"/>
        <end position="132"/>
    </location>
</feature>
<dbReference type="RefSeq" id="WP_188410385.1">
    <property type="nucleotide sequence ID" value="NZ_BMCP01000003.1"/>
</dbReference>
<keyword evidence="3 5" id="KW-1133">Transmembrane helix</keyword>
<proteinExistence type="predicted"/>
<reference evidence="7" key="1">
    <citation type="journal article" date="2014" name="Int. J. Syst. Evol. Microbiol.">
        <title>Complete genome sequence of Corynebacterium casei LMG S-19264T (=DSM 44701T), isolated from a smear-ripened cheese.</title>
        <authorList>
            <consortium name="US DOE Joint Genome Institute (JGI-PGF)"/>
            <person name="Walter F."/>
            <person name="Albersmeier A."/>
            <person name="Kalinowski J."/>
            <person name="Ruckert C."/>
        </authorList>
    </citation>
    <scope>NUCLEOTIDE SEQUENCE</scope>
    <source>
        <strain evidence="7">CCM 7684</strain>
    </source>
</reference>
<evidence type="ECO:0000313" key="7">
    <source>
        <dbReference type="EMBL" id="GGE48873.1"/>
    </source>
</evidence>
<dbReference type="Pfam" id="PF04932">
    <property type="entry name" value="Wzy_C"/>
    <property type="match status" value="1"/>
</dbReference>